<feature type="coiled-coil region" evidence="1">
    <location>
        <begin position="137"/>
        <end position="201"/>
    </location>
</feature>
<reference evidence="3" key="1">
    <citation type="submission" date="2020-11" db="EMBL/GenBank/DDBJ databases">
        <authorList>
            <person name="Tran Van P."/>
        </authorList>
    </citation>
    <scope>NUCLEOTIDE SEQUENCE</scope>
</reference>
<evidence type="ECO:0000256" key="2">
    <source>
        <dbReference type="SAM" id="MobiDB-lite"/>
    </source>
</evidence>
<dbReference type="AlphaFoldDB" id="A0A7R9QCQ5"/>
<sequence>GIERPAEYEVIDLPPTRIDVKDNKNTDKSPEKANYGKDVPKPMLMKGSGGATARRPRVEGRRSTSDPVRDRLTGAPIAQSSVVRRGSTAMPYHFAMPTPPPFGFMKPTVASLRARYERDDMEGTAISARDRYRISEADSYRKAEELMKDKKQEEERNKRYEDWLRKLDEVNVIPQSAKERVKKLEEELFRIKKASDDSESQMSRAYR</sequence>
<keyword evidence="1" id="KW-0175">Coiled coil</keyword>
<dbReference type="EMBL" id="OC878773">
    <property type="protein sequence ID" value="CAD7640788.1"/>
    <property type="molecule type" value="Genomic_DNA"/>
</dbReference>
<evidence type="ECO:0000256" key="1">
    <source>
        <dbReference type="SAM" id="Coils"/>
    </source>
</evidence>
<gene>
    <name evidence="3" type="ORF">OSB1V03_LOCUS18370</name>
</gene>
<keyword evidence="4" id="KW-1185">Reference proteome</keyword>
<evidence type="ECO:0000313" key="3">
    <source>
        <dbReference type="EMBL" id="CAD7640788.1"/>
    </source>
</evidence>
<feature type="non-terminal residue" evidence="3">
    <location>
        <position position="1"/>
    </location>
</feature>
<feature type="compositionally biased region" description="Basic and acidic residues" evidence="2">
    <location>
        <begin position="56"/>
        <end position="72"/>
    </location>
</feature>
<feature type="non-terminal residue" evidence="3">
    <location>
        <position position="207"/>
    </location>
</feature>
<feature type="compositionally biased region" description="Basic and acidic residues" evidence="2">
    <location>
        <begin position="18"/>
        <end position="40"/>
    </location>
</feature>
<dbReference type="EMBL" id="CAJPIZ010024198">
    <property type="protein sequence ID" value="CAG2118418.1"/>
    <property type="molecule type" value="Genomic_DNA"/>
</dbReference>
<evidence type="ECO:0000313" key="4">
    <source>
        <dbReference type="Proteomes" id="UP000759131"/>
    </source>
</evidence>
<accession>A0A7R9QCQ5</accession>
<name>A0A7R9QCQ5_9ACAR</name>
<feature type="region of interest" description="Disordered" evidence="2">
    <location>
        <begin position="1"/>
        <end position="84"/>
    </location>
</feature>
<dbReference type="Proteomes" id="UP000759131">
    <property type="component" value="Unassembled WGS sequence"/>
</dbReference>
<protein>
    <submittedName>
        <fullName evidence="3">Uncharacterized protein</fullName>
    </submittedName>
</protein>
<proteinExistence type="predicted"/>
<organism evidence="3">
    <name type="scientific">Medioppia subpectinata</name>
    <dbReference type="NCBI Taxonomy" id="1979941"/>
    <lineage>
        <taxon>Eukaryota</taxon>
        <taxon>Metazoa</taxon>
        <taxon>Ecdysozoa</taxon>
        <taxon>Arthropoda</taxon>
        <taxon>Chelicerata</taxon>
        <taxon>Arachnida</taxon>
        <taxon>Acari</taxon>
        <taxon>Acariformes</taxon>
        <taxon>Sarcoptiformes</taxon>
        <taxon>Oribatida</taxon>
        <taxon>Brachypylina</taxon>
        <taxon>Oppioidea</taxon>
        <taxon>Oppiidae</taxon>
        <taxon>Medioppia</taxon>
    </lineage>
</organism>